<dbReference type="EMBL" id="HG966617">
    <property type="protein sequence ID" value="CDO58520.1"/>
    <property type="molecule type" value="Genomic_DNA"/>
</dbReference>
<sequence>MSNFQMQQPPAPKQWQPPVTFLEDMASLATALDTIITKENALAQDNKLADIADMASEKTQLAVDYDRHVRALKADPSRLHAAPEKVRVGLKTAISSLESKLADNERYLGAAKSISEGIVQAAARAASEAQAPTIGYVPKSTAKTRPMAAAATIALDKRV</sequence>
<proteinExistence type="predicted"/>
<reference evidence="1 2" key="1">
    <citation type="journal article" date="2014" name="Front. Genet.">
        <title>Genome and metabolic network of "Candidatus Phaeomarinobacter ectocarpi" Ec32, a new candidate genus of Alphaproteobacteria frequently associated with brown algae.</title>
        <authorList>
            <person name="Dittami S.M."/>
            <person name="Barbeyron T."/>
            <person name="Boyen C."/>
            <person name="Cambefort J."/>
            <person name="Collet G."/>
            <person name="Delage L."/>
            <person name="Gobet A."/>
            <person name="Groisillier A."/>
            <person name="Leblanc C."/>
            <person name="Michel G."/>
            <person name="Scornet D."/>
            <person name="Siegel A."/>
            <person name="Tapia J.E."/>
            <person name="Tonon T."/>
        </authorList>
    </citation>
    <scope>NUCLEOTIDE SEQUENCE [LARGE SCALE GENOMIC DNA]</scope>
    <source>
        <strain evidence="1 2">Ec32</strain>
    </source>
</reference>
<dbReference type="KEGG" id="pect:BN1012_Phect306"/>
<evidence type="ECO:0000313" key="1">
    <source>
        <dbReference type="EMBL" id="CDO58520.1"/>
    </source>
</evidence>
<dbReference type="AlphaFoldDB" id="X5MKF2"/>
<accession>X5MKF2</accession>
<dbReference type="STRING" id="1458461.BN1012_Phect306"/>
<dbReference type="Proteomes" id="UP000032160">
    <property type="component" value="Chromosome I"/>
</dbReference>
<name>X5MKF2_9HYPH</name>
<gene>
    <name evidence="1" type="ORF">BN1012_Phect306</name>
</gene>
<dbReference type="HOGENOM" id="CLU_1657634_0_0_5"/>
<keyword evidence="2" id="KW-1185">Reference proteome</keyword>
<evidence type="ECO:0000313" key="2">
    <source>
        <dbReference type="Proteomes" id="UP000032160"/>
    </source>
</evidence>
<organism evidence="1 2">
    <name type="scientific">Candidatus Phaeomarinibacter ectocarpi</name>
    <dbReference type="NCBI Taxonomy" id="1458461"/>
    <lineage>
        <taxon>Bacteria</taxon>
        <taxon>Pseudomonadati</taxon>
        <taxon>Pseudomonadota</taxon>
        <taxon>Alphaproteobacteria</taxon>
        <taxon>Hyphomicrobiales</taxon>
        <taxon>Parvibaculaceae</taxon>
        <taxon>Candidatus Phaeomarinibacter</taxon>
    </lineage>
</organism>
<protein>
    <submittedName>
        <fullName evidence="1">Uncharacterized protein</fullName>
    </submittedName>
</protein>